<dbReference type="EMBL" id="VFOW01000001">
    <property type="protein sequence ID" value="TQL75759.1"/>
    <property type="molecule type" value="Genomic_DNA"/>
</dbReference>
<evidence type="ECO:0000256" key="2">
    <source>
        <dbReference type="SAM" id="SignalP"/>
    </source>
</evidence>
<evidence type="ECO:0000259" key="3">
    <source>
        <dbReference type="SMART" id="SM00909"/>
    </source>
</evidence>
<dbReference type="InParanoid" id="A0A543AT46"/>
<keyword evidence="5" id="KW-1185">Reference proteome</keyword>
<dbReference type="Pfam" id="PF10647">
    <property type="entry name" value="Gmad1"/>
    <property type="match status" value="1"/>
</dbReference>
<dbReference type="InterPro" id="IPR018910">
    <property type="entry name" value="LpqB_C"/>
</dbReference>
<proteinExistence type="predicted"/>
<dbReference type="SMART" id="SM00909">
    <property type="entry name" value="Germane"/>
    <property type="match status" value="1"/>
</dbReference>
<accession>A0A543AT46</accession>
<dbReference type="RefSeq" id="WP_142036150.1">
    <property type="nucleotide sequence ID" value="NZ_JBHTGS010000001.1"/>
</dbReference>
<feature type="chain" id="PRO_5038534027" evidence="2">
    <location>
        <begin position="27"/>
        <end position="590"/>
    </location>
</feature>
<evidence type="ECO:0000313" key="5">
    <source>
        <dbReference type="Proteomes" id="UP000317043"/>
    </source>
</evidence>
<dbReference type="InterPro" id="IPR019606">
    <property type="entry name" value="GerMN"/>
</dbReference>
<dbReference type="Pfam" id="PF25976">
    <property type="entry name" value="LpqB_N"/>
    <property type="match status" value="1"/>
</dbReference>
<keyword evidence="2" id="KW-0732">Signal</keyword>
<dbReference type="InterPro" id="IPR059026">
    <property type="entry name" value="LpqB_N"/>
</dbReference>
<dbReference type="Pfam" id="PF10646">
    <property type="entry name" value="Germane"/>
    <property type="match status" value="1"/>
</dbReference>
<gene>
    <name evidence="4" type="ORF">FB566_1273</name>
</gene>
<organism evidence="4 5">
    <name type="scientific">Stackebrandtia endophytica</name>
    <dbReference type="NCBI Taxonomy" id="1496996"/>
    <lineage>
        <taxon>Bacteria</taxon>
        <taxon>Bacillati</taxon>
        <taxon>Actinomycetota</taxon>
        <taxon>Actinomycetes</taxon>
        <taxon>Glycomycetales</taxon>
        <taxon>Glycomycetaceae</taxon>
        <taxon>Stackebrandtia</taxon>
    </lineage>
</organism>
<name>A0A543AT46_9ACTN</name>
<dbReference type="AlphaFoldDB" id="A0A543AT46"/>
<evidence type="ECO:0000313" key="4">
    <source>
        <dbReference type="EMBL" id="TQL75759.1"/>
    </source>
</evidence>
<dbReference type="Proteomes" id="UP000317043">
    <property type="component" value="Unassembled WGS sequence"/>
</dbReference>
<feature type="domain" description="GerMN" evidence="3">
    <location>
        <begin position="214"/>
        <end position="301"/>
    </location>
</feature>
<evidence type="ECO:0000256" key="1">
    <source>
        <dbReference type="SAM" id="MobiDB-lite"/>
    </source>
</evidence>
<dbReference type="SUPFAM" id="SSF82171">
    <property type="entry name" value="DPP6 N-terminal domain-like"/>
    <property type="match status" value="1"/>
</dbReference>
<sequence>MTKTIRPGLVVAGIAVALLAGCGLPASGPATTIEEVPRDSAGDSYSDSLPSLGPTVDAEETVLNFLGAAAGDWANRDERLNKFVRSEATWSESSAGMPLVRLNSDKATATSSSTTSATVEVTGTIVGVYNQYGQVKKASGDLKYSREFTLSREYSSDHWHIDAPPEQVVIDEEIFGNRYLAQPLYFPATSDTTGTLVPDLRWIPKSLSDTGVRYERLLDWLLTGPSEWLESSVSSGIPTGTSREAISVNDDGVVVEISARSATSPVDKYEIISAQLAWTLGLESDQQLTLVVDGREQLESKVSDWAKYNRAPGREDGGEDRDLIYYIQNGVIKSATRDAPFAGTAPEGLQEAALEPGGGRMAAVVFTEIGRSLMIGAPGELERVDDFSAAELSDPQWIDRSKLLVLANGEPTMVRVSTGESVKVSMSELDSTITAISLAPDSRRLAFVADGRTYVAPISYTDDFSAKLGEPQRVGLNVTGVRDVGWSQETHLVMIGLVPDAEEWLWQVSIDNAYQQQVEGTKTSTTGAIADSLSVRCNSPQRSPAIGQPLVVSVGNSIARVYTASYSPLQVEDEDGNEVDAIGNAPFVTG</sequence>
<protein>
    <submittedName>
        <fullName evidence="4">Sporulation and spore germination protein</fullName>
    </submittedName>
</protein>
<feature type="region of interest" description="Disordered" evidence="1">
    <location>
        <begin position="34"/>
        <end position="53"/>
    </location>
</feature>
<dbReference type="PROSITE" id="PS51257">
    <property type="entry name" value="PROKAR_LIPOPROTEIN"/>
    <property type="match status" value="1"/>
</dbReference>
<dbReference type="OrthoDB" id="5172668at2"/>
<reference evidence="4 5" key="1">
    <citation type="submission" date="2019-06" db="EMBL/GenBank/DDBJ databases">
        <title>Sequencing the genomes of 1000 actinobacteria strains.</title>
        <authorList>
            <person name="Klenk H.-P."/>
        </authorList>
    </citation>
    <scope>NUCLEOTIDE SEQUENCE [LARGE SCALE GENOMIC DNA]</scope>
    <source>
        <strain evidence="4 5">DSM 45928</strain>
    </source>
</reference>
<feature type="signal peptide" evidence="2">
    <location>
        <begin position="1"/>
        <end position="26"/>
    </location>
</feature>
<comment type="caution">
    <text evidence="4">The sequence shown here is derived from an EMBL/GenBank/DDBJ whole genome shotgun (WGS) entry which is preliminary data.</text>
</comment>